<gene>
    <name evidence="2" type="ORF">TIFTF001_011963</name>
</gene>
<comment type="caution">
    <text evidence="2">The sequence shown here is derived from an EMBL/GenBank/DDBJ whole genome shotgun (WGS) entry which is preliminary data.</text>
</comment>
<name>A0AA88A0X3_FICCA</name>
<sequence>MTSFLMLFATTDKGISDDIVVANTNGYNPDQTAFFSIFLCGFSPFPLQLSPYPSPIHALSLSDSLPLPLPPRVSPTFCYKKLRPPLPLDRIPTPVHLIKKAFGCRRNFTAEAAEPPPSPPIPTPVLVGK</sequence>
<proteinExistence type="predicted"/>
<accession>A0AA88A0X3</accession>
<feature type="region of interest" description="Disordered" evidence="1">
    <location>
        <begin position="110"/>
        <end position="129"/>
    </location>
</feature>
<dbReference type="AlphaFoldDB" id="A0AA88A0X3"/>
<dbReference type="EMBL" id="BTGU01000015">
    <property type="protein sequence ID" value="GMN42750.1"/>
    <property type="molecule type" value="Genomic_DNA"/>
</dbReference>
<organism evidence="2 3">
    <name type="scientific">Ficus carica</name>
    <name type="common">Common fig</name>
    <dbReference type="NCBI Taxonomy" id="3494"/>
    <lineage>
        <taxon>Eukaryota</taxon>
        <taxon>Viridiplantae</taxon>
        <taxon>Streptophyta</taxon>
        <taxon>Embryophyta</taxon>
        <taxon>Tracheophyta</taxon>
        <taxon>Spermatophyta</taxon>
        <taxon>Magnoliopsida</taxon>
        <taxon>eudicotyledons</taxon>
        <taxon>Gunneridae</taxon>
        <taxon>Pentapetalae</taxon>
        <taxon>rosids</taxon>
        <taxon>fabids</taxon>
        <taxon>Rosales</taxon>
        <taxon>Moraceae</taxon>
        <taxon>Ficeae</taxon>
        <taxon>Ficus</taxon>
    </lineage>
</organism>
<evidence type="ECO:0000313" key="3">
    <source>
        <dbReference type="Proteomes" id="UP001187192"/>
    </source>
</evidence>
<feature type="compositionally biased region" description="Pro residues" evidence="1">
    <location>
        <begin position="114"/>
        <end position="123"/>
    </location>
</feature>
<evidence type="ECO:0000256" key="1">
    <source>
        <dbReference type="SAM" id="MobiDB-lite"/>
    </source>
</evidence>
<evidence type="ECO:0000313" key="2">
    <source>
        <dbReference type="EMBL" id="GMN42750.1"/>
    </source>
</evidence>
<dbReference type="Proteomes" id="UP001187192">
    <property type="component" value="Unassembled WGS sequence"/>
</dbReference>
<protein>
    <submittedName>
        <fullName evidence="2">Uncharacterized protein</fullName>
    </submittedName>
</protein>
<keyword evidence="3" id="KW-1185">Reference proteome</keyword>
<reference evidence="2" key="1">
    <citation type="submission" date="2023-07" db="EMBL/GenBank/DDBJ databases">
        <title>draft genome sequence of fig (Ficus carica).</title>
        <authorList>
            <person name="Takahashi T."/>
            <person name="Nishimura K."/>
        </authorList>
    </citation>
    <scope>NUCLEOTIDE SEQUENCE</scope>
</reference>